<dbReference type="EMBL" id="SBLB01000001">
    <property type="protein sequence ID" value="RYC71132.1"/>
    <property type="molecule type" value="Genomic_DNA"/>
</dbReference>
<dbReference type="AlphaFoldDB" id="A0A4Q2UQA5"/>
<dbReference type="SMART" id="SM00387">
    <property type="entry name" value="HATPase_c"/>
    <property type="match status" value="1"/>
</dbReference>
<dbReference type="SUPFAM" id="SSF47384">
    <property type="entry name" value="Homodimeric domain of signal transducing histidine kinase"/>
    <property type="match status" value="1"/>
</dbReference>
<dbReference type="GO" id="GO:0000155">
    <property type="term" value="F:phosphorelay sensor kinase activity"/>
    <property type="evidence" value="ECO:0007669"/>
    <property type="project" value="InterPro"/>
</dbReference>
<keyword evidence="3" id="KW-0597">Phosphoprotein</keyword>
<comment type="catalytic activity">
    <reaction evidence="1">
        <text>ATP + protein L-histidine = ADP + protein N-phospho-L-histidine.</text>
        <dbReference type="EC" id="2.7.13.3"/>
    </reaction>
</comment>
<keyword evidence="5" id="KW-0418">Kinase</keyword>
<name>A0A4Q2UQA5_9BACT</name>
<proteinExistence type="predicted"/>
<dbReference type="PRINTS" id="PR00344">
    <property type="entry name" value="BCTRLSENSOR"/>
</dbReference>
<evidence type="ECO:0000313" key="8">
    <source>
        <dbReference type="Proteomes" id="UP000290407"/>
    </source>
</evidence>
<evidence type="ECO:0000313" key="7">
    <source>
        <dbReference type="EMBL" id="RYC71132.1"/>
    </source>
</evidence>
<dbReference type="Gene3D" id="3.30.565.10">
    <property type="entry name" value="Histidine kinase-like ATPase, C-terminal domain"/>
    <property type="match status" value="1"/>
</dbReference>
<dbReference type="PROSITE" id="PS50109">
    <property type="entry name" value="HIS_KIN"/>
    <property type="match status" value="1"/>
</dbReference>
<dbReference type="RefSeq" id="WP_129599824.1">
    <property type="nucleotide sequence ID" value="NZ_SBLB01000001.1"/>
</dbReference>
<dbReference type="Proteomes" id="UP000290407">
    <property type="component" value="Unassembled WGS sequence"/>
</dbReference>
<comment type="caution">
    <text evidence="7">The sequence shown here is derived from an EMBL/GenBank/DDBJ whole genome shotgun (WGS) entry which is preliminary data.</text>
</comment>
<accession>A0A4Q2UQA5</accession>
<dbReference type="InterPro" id="IPR035965">
    <property type="entry name" value="PAS-like_dom_sf"/>
</dbReference>
<reference evidence="7 8" key="1">
    <citation type="submission" date="2019-01" db="EMBL/GenBank/DDBJ databases">
        <title>Spirosoma flava sp. nov., a propanil-degrading bacterium isolated from herbicide-contaminated soil.</title>
        <authorList>
            <person name="Zhang L."/>
            <person name="Jiang J.-D."/>
        </authorList>
    </citation>
    <scope>NUCLEOTIDE SEQUENCE [LARGE SCALE GENOMIC DNA]</scope>
    <source>
        <strain evidence="7 8">TY50</strain>
    </source>
</reference>
<dbReference type="Gene3D" id="3.30.450.20">
    <property type="entry name" value="PAS domain"/>
    <property type="match status" value="4"/>
</dbReference>
<feature type="domain" description="Histidine kinase" evidence="6">
    <location>
        <begin position="541"/>
        <end position="770"/>
    </location>
</feature>
<evidence type="ECO:0000256" key="3">
    <source>
        <dbReference type="ARBA" id="ARBA00022553"/>
    </source>
</evidence>
<dbReference type="Pfam" id="PF00512">
    <property type="entry name" value="HisKA"/>
    <property type="match status" value="1"/>
</dbReference>
<dbReference type="InterPro" id="IPR036097">
    <property type="entry name" value="HisK_dim/P_sf"/>
</dbReference>
<dbReference type="Pfam" id="PF02518">
    <property type="entry name" value="HATPase_c"/>
    <property type="match status" value="1"/>
</dbReference>
<evidence type="ECO:0000259" key="6">
    <source>
        <dbReference type="PROSITE" id="PS50109"/>
    </source>
</evidence>
<dbReference type="SMART" id="SM00388">
    <property type="entry name" value="HisKA"/>
    <property type="match status" value="1"/>
</dbReference>
<keyword evidence="4" id="KW-0808">Transferase</keyword>
<dbReference type="PANTHER" id="PTHR43304">
    <property type="entry name" value="PHYTOCHROME-LIKE PROTEIN CPH1"/>
    <property type="match status" value="1"/>
</dbReference>
<dbReference type="InterPro" id="IPR005467">
    <property type="entry name" value="His_kinase_dom"/>
</dbReference>
<evidence type="ECO:0000256" key="5">
    <source>
        <dbReference type="ARBA" id="ARBA00022777"/>
    </source>
</evidence>
<dbReference type="Gene3D" id="1.10.287.130">
    <property type="match status" value="1"/>
</dbReference>
<dbReference type="CDD" id="cd00082">
    <property type="entry name" value="HisKA"/>
    <property type="match status" value="1"/>
</dbReference>
<dbReference type="InterPro" id="IPR004358">
    <property type="entry name" value="Sig_transdc_His_kin-like_C"/>
</dbReference>
<protein>
    <recommendedName>
        <fullName evidence="2">histidine kinase</fullName>
        <ecNumber evidence="2">2.7.13.3</ecNumber>
    </recommendedName>
</protein>
<gene>
    <name evidence="7" type="ORF">EQG79_03020</name>
</gene>
<organism evidence="7 8">
    <name type="scientific">Spirosoma sordidisoli</name>
    <dbReference type="NCBI Taxonomy" id="2502893"/>
    <lineage>
        <taxon>Bacteria</taxon>
        <taxon>Pseudomonadati</taxon>
        <taxon>Bacteroidota</taxon>
        <taxon>Cytophagia</taxon>
        <taxon>Cytophagales</taxon>
        <taxon>Cytophagaceae</taxon>
        <taxon>Spirosoma</taxon>
    </lineage>
</organism>
<dbReference type="InterPro" id="IPR003594">
    <property type="entry name" value="HATPase_dom"/>
</dbReference>
<dbReference type="SUPFAM" id="SSF55785">
    <property type="entry name" value="PYP-like sensor domain (PAS domain)"/>
    <property type="match status" value="4"/>
</dbReference>
<dbReference type="InterPro" id="IPR052162">
    <property type="entry name" value="Sensor_kinase/Photoreceptor"/>
</dbReference>
<evidence type="ECO:0000256" key="2">
    <source>
        <dbReference type="ARBA" id="ARBA00012438"/>
    </source>
</evidence>
<evidence type="ECO:0000256" key="1">
    <source>
        <dbReference type="ARBA" id="ARBA00000085"/>
    </source>
</evidence>
<dbReference type="InterPro" id="IPR003661">
    <property type="entry name" value="HisK_dim/P_dom"/>
</dbReference>
<dbReference type="SUPFAM" id="SSF55874">
    <property type="entry name" value="ATPase domain of HSP90 chaperone/DNA topoisomerase II/histidine kinase"/>
    <property type="match status" value="1"/>
</dbReference>
<sequence length="770" mass="86839">MQTDLSAVAMAQRILDTSRNGMLLYQPVYDNQTSAPVDLQLSMANRLAEIMLGCSRSVAIGQLMSQQMPKGIDTDRFRELLRVAESGASLSYDVCIRHTDCYPNMGWYTITADEFNGGVLIAYTDISVTVQARQEQTELNDFIDVVFSTSLLGISVFEAIRDQDGGISDFRLVRINETGAHMNGMQVNELVGKTLRTLYPQTEQVGSFQQYVAVIEQNEPFIKEQYYPNQNRWYTISGRKFKDGVILTFQNSTDLKRIGLRSDQQFDLLQSVVDNAPVGIILAEAIYGLGEQSGQVVDFRYRLTNRFNAELAGHTVEGMTNQLISALFPGWQQIPLFQVMESVNRTGEARQFSEEYNRYGIRGWFEYYLVKLGDAVLLTFLDVTRLREADEEKKRQADLLQAVVNNSPTGIVLYQAIRDEAGQIVDFVHALTNPTNARVTGRSVEEMAGLLMLQNYPSNRTNGHFDDLVQVVETGEPLRRLLDYRAHGINGWYDAQYVKQGDGVLFTYLDVSESQQNRAQLEAANRDLLRSNDNLQQFAYVASHDLQEPLRKIQAFGNLLQMHAVNQLDGTAMGYIDRMQSSAERMSMLIRDLLTFSRLSTQQESFLPVSLNELLAELTEDLSTAIHEAQATIRIDSLPVISGHRLQLYQLFQNLITNAIKFRRQHISPAVEIRCRRVNTAELPDNLKNSAEGRPFIELCVVDNGIGFEEKYLDRIFQVFQRLNSKSQFAGSGVGLAICKKVAENHGGMITATSQLNQGSTFLVYLPVDK</sequence>
<dbReference type="EC" id="2.7.13.3" evidence="2"/>
<dbReference type="PANTHER" id="PTHR43304:SF1">
    <property type="entry name" value="PAC DOMAIN-CONTAINING PROTEIN"/>
    <property type="match status" value="1"/>
</dbReference>
<evidence type="ECO:0000256" key="4">
    <source>
        <dbReference type="ARBA" id="ARBA00022679"/>
    </source>
</evidence>
<dbReference type="InterPro" id="IPR036890">
    <property type="entry name" value="HATPase_C_sf"/>
</dbReference>
<keyword evidence="8" id="KW-1185">Reference proteome</keyword>